<dbReference type="CDD" id="cd00229">
    <property type="entry name" value="SGNH_hydrolase"/>
    <property type="match status" value="1"/>
</dbReference>
<feature type="domain" description="SGNH hydrolase-type esterase" evidence="2">
    <location>
        <begin position="11"/>
        <end position="203"/>
    </location>
</feature>
<comment type="caution">
    <text evidence="3">The sequence shown here is derived from an EMBL/GenBank/DDBJ whole genome shotgun (WGS) entry which is preliminary data.</text>
</comment>
<keyword evidence="4" id="KW-1185">Reference proteome</keyword>
<dbReference type="InterPro" id="IPR051532">
    <property type="entry name" value="Ester_Hydrolysis_Enzymes"/>
</dbReference>
<dbReference type="GO" id="GO:0004622">
    <property type="term" value="F:phosphatidylcholine lysophospholipase activity"/>
    <property type="evidence" value="ECO:0007669"/>
    <property type="project" value="TreeGrafter"/>
</dbReference>
<dbReference type="AlphaFoldDB" id="A0A0B2X2H3"/>
<evidence type="ECO:0000256" key="1">
    <source>
        <dbReference type="SAM" id="MobiDB-lite"/>
    </source>
</evidence>
<reference evidence="3 4" key="1">
    <citation type="journal article" date="2014" name="Proc. Natl. Acad. Sci. U.S.A.">
        <title>Trajectory and genomic determinants of fungal-pathogen speciation and host adaptation.</title>
        <authorList>
            <person name="Hu X."/>
            <person name="Xiao G."/>
            <person name="Zheng P."/>
            <person name="Shang Y."/>
            <person name="Su Y."/>
            <person name="Zhang X."/>
            <person name="Liu X."/>
            <person name="Zhan S."/>
            <person name="St Leger R.J."/>
            <person name="Wang C."/>
        </authorList>
    </citation>
    <scope>NUCLEOTIDE SEQUENCE [LARGE SCALE GENOMIC DNA]</scope>
    <source>
        <strain evidence="3 4">ARSEF 1941</strain>
    </source>
</reference>
<keyword evidence="3" id="KW-0378">Hydrolase</keyword>
<dbReference type="PANTHER" id="PTHR30383">
    <property type="entry name" value="THIOESTERASE 1/PROTEASE 1/LYSOPHOSPHOLIPASE L1"/>
    <property type="match status" value="1"/>
</dbReference>
<gene>
    <name evidence="3" type="ORF">MAM_01861</name>
</gene>
<feature type="region of interest" description="Disordered" evidence="1">
    <location>
        <begin position="225"/>
        <end position="261"/>
    </location>
</feature>
<evidence type="ECO:0000313" key="4">
    <source>
        <dbReference type="Proteomes" id="UP000030816"/>
    </source>
</evidence>
<accession>A0A0B2X2H3</accession>
<dbReference type="Pfam" id="PF13472">
    <property type="entry name" value="Lipase_GDSL_2"/>
    <property type="match status" value="1"/>
</dbReference>
<protein>
    <submittedName>
        <fullName evidence="3">Esterase, SGNH hydrolase-type</fullName>
    </submittedName>
</protein>
<sequence>MSPPRTLSILCFGDSLTSGFHAGGRESHPYSIAFAAQVREALPDTKLYVYTNGKPGDVASLAPFHQRLQAECGFRTPPFLPKGTTRHEPRNKRHHDWLIILGGTNDLAYMIPPQQMYESFQATWDVALAKGTKVLALTIPESKAQPAWVVENRSEINSLILAHRQPNYHALDLHAKLPYHSLSADDRDKYWDDGLHLTDQGYDWMGRHVADGFLAALSSVNRGAGAAGAEEPAPAPSGSQRPVRTNDRTVFEEESGHPGRLSEGYVVVRKKDLW</sequence>
<dbReference type="GeneID" id="63736316"/>
<feature type="compositionally biased region" description="Basic and acidic residues" evidence="1">
    <location>
        <begin position="244"/>
        <end position="257"/>
    </location>
</feature>
<dbReference type="InterPro" id="IPR013830">
    <property type="entry name" value="SGNH_hydro"/>
</dbReference>
<dbReference type="InterPro" id="IPR036514">
    <property type="entry name" value="SGNH_hydro_sf"/>
</dbReference>
<dbReference type="RefSeq" id="XP_040681003.1">
    <property type="nucleotide sequence ID" value="XM_040820660.1"/>
</dbReference>
<evidence type="ECO:0000259" key="2">
    <source>
        <dbReference type="Pfam" id="PF13472"/>
    </source>
</evidence>
<evidence type="ECO:0000313" key="3">
    <source>
        <dbReference type="EMBL" id="KHN99937.1"/>
    </source>
</evidence>
<dbReference type="OrthoDB" id="408760at2759"/>
<proteinExistence type="predicted"/>
<organism evidence="3 4">
    <name type="scientific">Metarhizium album (strain ARSEF 1941)</name>
    <dbReference type="NCBI Taxonomy" id="1081103"/>
    <lineage>
        <taxon>Eukaryota</taxon>
        <taxon>Fungi</taxon>
        <taxon>Dikarya</taxon>
        <taxon>Ascomycota</taxon>
        <taxon>Pezizomycotina</taxon>
        <taxon>Sordariomycetes</taxon>
        <taxon>Hypocreomycetidae</taxon>
        <taxon>Hypocreales</taxon>
        <taxon>Clavicipitaceae</taxon>
        <taxon>Metarhizium</taxon>
    </lineage>
</organism>
<dbReference type="SUPFAM" id="SSF52266">
    <property type="entry name" value="SGNH hydrolase"/>
    <property type="match status" value="1"/>
</dbReference>
<name>A0A0B2X2H3_METAS</name>
<dbReference type="EMBL" id="AZHE01000003">
    <property type="protein sequence ID" value="KHN99937.1"/>
    <property type="molecule type" value="Genomic_DNA"/>
</dbReference>
<dbReference type="PANTHER" id="PTHR30383:SF19">
    <property type="entry name" value="FIBRONECTIN TYPE-III DOMAIN-CONTAINING PROTEIN"/>
    <property type="match status" value="1"/>
</dbReference>
<dbReference type="HOGENOM" id="CLU_065222_1_0_1"/>
<dbReference type="Proteomes" id="UP000030816">
    <property type="component" value="Unassembled WGS sequence"/>
</dbReference>
<dbReference type="Gene3D" id="3.40.50.1110">
    <property type="entry name" value="SGNH hydrolase"/>
    <property type="match status" value="1"/>
</dbReference>